<dbReference type="InterPro" id="IPR002293">
    <property type="entry name" value="AA/rel_permease1"/>
</dbReference>
<feature type="transmembrane region" description="Helical" evidence="9">
    <location>
        <begin position="445"/>
        <end position="462"/>
    </location>
</feature>
<feature type="transmembrane region" description="Helical" evidence="9">
    <location>
        <begin position="295"/>
        <end position="314"/>
    </location>
</feature>
<proteinExistence type="inferred from homology"/>
<dbReference type="AlphaFoldDB" id="A0A7R8HBV9"/>
<keyword evidence="6 9" id="KW-1133">Transmembrane helix</keyword>
<evidence type="ECO:0008006" key="12">
    <source>
        <dbReference type="Google" id="ProtNLM"/>
    </source>
</evidence>
<feature type="compositionally biased region" description="Polar residues" evidence="8">
    <location>
        <begin position="36"/>
        <end position="50"/>
    </location>
</feature>
<feature type="transmembrane region" description="Helical" evidence="9">
    <location>
        <begin position="341"/>
        <end position="367"/>
    </location>
</feature>
<dbReference type="Pfam" id="PF13520">
    <property type="entry name" value="AA_permease_2"/>
    <property type="match status" value="1"/>
</dbReference>
<accession>A0A7R8HBV9</accession>
<reference evidence="10" key="1">
    <citation type="submission" date="2021-02" db="EMBL/GenBank/DDBJ databases">
        <authorList>
            <person name="Bekaert M."/>
        </authorList>
    </citation>
    <scope>NUCLEOTIDE SEQUENCE</scope>
    <source>
        <strain evidence="10">IoA-00</strain>
    </source>
</reference>
<feature type="transmembrane region" description="Helical" evidence="9">
    <location>
        <begin position="216"/>
        <end position="238"/>
    </location>
</feature>
<evidence type="ECO:0000256" key="3">
    <source>
        <dbReference type="ARBA" id="ARBA00022448"/>
    </source>
</evidence>
<keyword evidence="7 9" id="KW-0472">Membrane</keyword>
<feature type="transmembrane region" description="Helical" evidence="9">
    <location>
        <begin position="99"/>
        <end position="121"/>
    </location>
</feature>
<keyword evidence="4" id="KW-1003">Cell membrane</keyword>
<feature type="transmembrane region" description="Helical" evidence="9">
    <location>
        <begin position="412"/>
        <end position="433"/>
    </location>
</feature>
<feature type="transmembrane region" description="Helical" evidence="9">
    <location>
        <begin position="258"/>
        <end position="275"/>
    </location>
</feature>
<dbReference type="InterPro" id="IPR050598">
    <property type="entry name" value="AminoAcid_Transporter"/>
</dbReference>
<dbReference type="Gene3D" id="1.20.1740.10">
    <property type="entry name" value="Amino acid/polyamine transporter I"/>
    <property type="match status" value="1"/>
</dbReference>
<gene>
    <name evidence="10" type="ORF">LSAA_12623</name>
</gene>
<evidence type="ECO:0000256" key="4">
    <source>
        <dbReference type="ARBA" id="ARBA00022475"/>
    </source>
</evidence>
<organism evidence="10 11">
    <name type="scientific">Lepeophtheirus salmonis</name>
    <name type="common">Salmon louse</name>
    <name type="synonym">Caligus salmonis</name>
    <dbReference type="NCBI Taxonomy" id="72036"/>
    <lineage>
        <taxon>Eukaryota</taxon>
        <taxon>Metazoa</taxon>
        <taxon>Ecdysozoa</taxon>
        <taxon>Arthropoda</taxon>
        <taxon>Crustacea</taxon>
        <taxon>Multicrustacea</taxon>
        <taxon>Hexanauplia</taxon>
        <taxon>Copepoda</taxon>
        <taxon>Siphonostomatoida</taxon>
        <taxon>Caligidae</taxon>
        <taxon>Lepeophtheirus</taxon>
    </lineage>
</organism>
<dbReference type="EMBL" id="HG994586">
    <property type="protein sequence ID" value="CAF2994939.1"/>
    <property type="molecule type" value="Genomic_DNA"/>
</dbReference>
<comment type="similarity">
    <text evidence="2">Belongs to the amino acid-polyamine-organocation (APC) superfamily. L-type amino acid transporter (LAT) (TC 2.A.3.8) family.</text>
</comment>
<sequence>MTLKPEATLNPCFIAIRLKHRSRTRPMESEIYPLKQPSSDDPESSNNGTNAPKKDDDSNQIHLKKEINLLEGVAIIVGIIIGSGIFVSPKGVIKEVRSVGMSLVVWVICGIMSMVGALCYAELGTSIPKSGADYAYIDEAFGPILSFLYLWDANFVFVPVTNAIMGLTVANYLIQPLFPDCEIPESALKLIAALCIMGLTYLNCYSTKATTKLQTLFMFTKLFALFLVIVLGIVGFCMNGTSNFDAPFAQTTDSPGEIAVSFYSGIYSYAGWNYLNFMTEELKNPFVNLPRAIYLSLPLVTLVYTLANIAYLSVLTPEEIMASDAIAVTFASKVIGPNWSLVFPVLVAISALGSLSCHIMTSSRLCFVGARKGHFPDALSLITLDSLTPKPALVFLAILSLAYLQIGNIYTLIEYSSFVESMFILITISGLLYMRWKKPDMKRPIKVHLAIPIFFLICLYISRISTSPRKTRGSRRRNPHNHMRDSNLLSLCVLAKEAGFYEESSQLANAQITNFVGTGHKSCYFGLLRLGEGVNSEVHCNVLNNTMILWTNEVASERQYTLPNDSASAKIAKKYVGIAAVKCTLKKCPQTDLN</sequence>
<comment type="subcellular location">
    <subcellularLocation>
        <location evidence="1">Cell membrane</location>
        <topology evidence="1">Multi-pass membrane protein</topology>
    </subcellularLocation>
</comment>
<evidence type="ECO:0000313" key="11">
    <source>
        <dbReference type="Proteomes" id="UP000675881"/>
    </source>
</evidence>
<feature type="transmembrane region" description="Helical" evidence="9">
    <location>
        <begin position="155"/>
        <end position="174"/>
    </location>
</feature>
<dbReference type="FunFam" id="1.20.1740.10:FF:000003">
    <property type="entry name" value="Y+L amino acid transporter 1 isoform X1"/>
    <property type="match status" value="1"/>
</dbReference>
<protein>
    <recommendedName>
        <fullName evidence="12">Y+L amino acid transporter 2</fullName>
    </recommendedName>
</protein>
<evidence type="ECO:0000256" key="1">
    <source>
        <dbReference type="ARBA" id="ARBA00004651"/>
    </source>
</evidence>
<dbReference type="PANTHER" id="PTHR11785:SF535">
    <property type="entry name" value="GH08870P"/>
    <property type="match status" value="1"/>
</dbReference>
<feature type="transmembrane region" description="Helical" evidence="9">
    <location>
        <begin position="69"/>
        <end position="87"/>
    </location>
</feature>
<evidence type="ECO:0000256" key="5">
    <source>
        <dbReference type="ARBA" id="ARBA00022692"/>
    </source>
</evidence>
<evidence type="ECO:0000313" key="10">
    <source>
        <dbReference type="EMBL" id="CAF2994939.1"/>
    </source>
</evidence>
<keyword evidence="3" id="KW-0813">Transport</keyword>
<evidence type="ECO:0000256" key="2">
    <source>
        <dbReference type="ARBA" id="ARBA00007040"/>
    </source>
</evidence>
<keyword evidence="11" id="KW-1185">Reference proteome</keyword>
<evidence type="ECO:0000256" key="9">
    <source>
        <dbReference type="SAM" id="Phobius"/>
    </source>
</evidence>
<dbReference type="OrthoDB" id="3257095at2759"/>
<evidence type="ECO:0000256" key="8">
    <source>
        <dbReference type="SAM" id="MobiDB-lite"/>
    </source>
</evidence>
<evidence type="ECO:0000256" key="6">
    <source>
        <dbReference type="ARBA" id="ARBA00022989"/>
    </source>
</evidence>
<feature type="region of interest" description="Disordered" evidence="8">
    <location>
        <begin position="29"/>
        <end position="57"/>
    </location>
</feature>
<dbReference type="GO" id="GO:0015179">
    <property type="term" value="F:L-amino acid transmembrane transporter activity"/>
    <property type="evidence" value="ECO:0007669"/>
    <property type="project" value="TreeGrafter"/>
</dbReference>
<feature type="transmembrane region" description="Helical" evidence="9">
    <location>
        <begin position="387"/>
        <end position="406"/>
    </location>
</feature>
<dbReference type="Proteomes" id="UP000675881">
    <property type="component" value="Chromosome 7"/>
</dbReference>
<evidence type="ECO:0000256" key="7">
    <source>
        <dbReference type="ARBA" id="ARBA00023136"/>
    </source>
</evidence>
<dbReference type="GO" id="GO:0005886">
    <property type="term" value="C:plasma membrane"/>
    <property type="evidence" value="ECO:0007669"/>
    <property type="project" value="UniProtKB-SubCell"/>
</dbReference>
<name>A0A7R8HBV9_LEPSM</name>
<keyword evidence="5 9" id="KW-0812">Transmembrane</keyword>
<dbReference type="PANTHER" id="PTHR11785">
    <property type="entry name" value="AMINO ACID TRANSPORTER"/>
    <property type="match status" value="1"/>
</dbReference>
<feature type="transmembrane region" description="Helical" evidence="9">
    <location>
        <begin position="186"/>
        <end position="204"/>
    </location>
</feature>